<comment type="subcellular location">
    <subcellularLocation>
        <location evidence="1 17">Cell membrane</location>
        <topology evidence="1 17">Multi-pass membrane protein</topology>
    </subcellularLocation>
</comment>
<feature type="binding site" evidence="17">
    <location>
        <position position="89"/>
    </location>
    <ligand>
        <name>Mg(2+)</name>
        <dbReference type="ChEBI" id="CHEBI:18420"/>
        <label>1</label>
    </ligand>
</feature>
<dbReference type="InterPro" id="IPR043130">
    <property type="entry name" value="CDP-OH_PTrfase_TM_dom"/>
</dbReference>
<dbReference type="InterPro" id="IPR000462">
    <property type="entry name" value="CDP-OH_P_trans"/>
</dbReference>
<evidence type="ECO:0000256" key="5">
    <source>
        <dbReference type="ARBA" id="ARBA00011738"/>
    </source>
</evidence>
<protein>
    <recommendedName>
        <fullName evidence="14 17">Phosphatidylinositol phosphate synthase</fullName>
        <shortName evidence="17">PIP synthase</shortName>
        <ecNumber evidence="17">2.7.8.-</ecNumber>
    </recommendedName>
    <alternativeName>
        <fullName evidence="15 17">CDP-diacylglycerol--D-myo-inositol-3-phosphate 3-phosphatidyltransferase</fullName>
    </alternativeName>
</protein>
<feature type="binding site" evidence="17">
    <location>
        <position position="93"/>
    </location>
    <ligand>
        <name>Mg(2+)</name>
        <dbReference type="ChEBI" id="CHEBI:18420"/>
        <label>2</label>
    </ligand>
</feature>
<feature type="binding site" evidence="17">
    <location>
        <position position="89"/>
    </location>
    <ligand>
        <name>Mg(2+)</name>
        <dbReference type="ChEBI" id="CHEBI:18420"/>
        <label>2</label>
    </ligand>
</feature>
<evidence type="ECO:0000256" key="4">
    <source>
        <dbReference type="ARBA" id="ARBA00010441"/>
    </source>
</evidence>
<dbReference type="Gene3D" id="1.20.120.1760">
    <property type="match status" value="1"/>
</dbReference>
<keyword evidence="7 17" id="KW-0808">Transferase</keyword>
<dbReference type="InterPro" id="IPR048254">
    <property type="entry name" value="CDP_ALCOHOL_P_TRANSF_CS"/>
</dbReference>
<evidence type="ECO:0000256" key="6">
    <source>
        <dbReference type="ARBA" id="ARBA00022475"/>
    </source>
</evidence>
<accession>A0A7W7D0Y3</accession>
<evidence type="ECO:0000256" key="19">
    <source>
        <dbReference type="SAM" id="MobiDB-lite"/>
    </source>
</evidence>
<keyword evidence="17" id="KW-0594">Phospholipid biosynthesis</keyword>
<evidence type="ECO:0000256" key="9">
    <source>
        <dbReference type="ARBA" id="ARBA00022723"/>
    </source>
</evidence>
<keyword evidence="10 17" id="KW-0460">Magnesium</keyword>
<comment type="subunit">
    <text evidence="5 17">Homodimer.</text>
</comment>
<keyword evidence="17" id="KW-0443">Lipid metabolism</keyword>
<feature type="binding site" evidence="17">
    <location>
        <position position="71"/>
    </location>
    <ligand>
        <name>Mg(2+)</name>
        <dbReference type="ChEBI" id="CHEBI:18420"/>
        <label>1</label>
    </ligand>
</feature>
<dbReference type="GO" id="GO:0008654">
    <property type="term" value="P:phospholipid biosynthetic process"/>
    <property type="evidence" value="ECO:0007669"/>
    <property type="project" value="UniProtKB-UniRule"/>
</dbReference>
<keyword evidence="11 17" id="KW-1133">Transmembrane helix</keyword>
<comment type="similarity">
    <text evidence="4 17 18">Belongs to the CDP-alcohol phosphatidyltransferase class-I family.</text>
</comment>
<evidence type="ECO:0000256" key="7">
    <source>
        <dbReference type="ARBA" id="ARBA00022679"/>
    </source>
</evidence>
<evidence type="ECO:0000313" key="21">
    <source>
        <dbReference type="Proteomes" id="UP000542742"/>
    </source>
</evidence>
<name>A0A7W7D0Y3_9ACTN</name>
<proteinExistence type="inferred from homology"/>
<dbReference type="Proteomes" id="UP000542742">
    <property type="component" value="Unassembled WGS sequence"/>
</dbReference>
<reference evidence="20 21" key="1">
    <citation type="submission" date="2020-08" db="EMBL/GenBank/DDBJ databases">
        <title>Sequencing the genomes of 1000 actinobacteria strains.</title>
        <authorList>
            <person name="Klenk H.-P."/>
        </authorList>
    </citation>
    <scope>NUCLEOTIDE SEQUENCE [LARGE SCALE GENOMIC DNA]</scope>
    <source>
        <strain evidence="20 21">DSM 45518</strain>
    </source>
</reference>
<comment type="cofactor">
    <cofactor evidence="17">
        <name>Mg(2+)</name>
        <dbReference type="ChEBI" id="CHEBI:18420"/>
    </cofactor>
    <text evidence="17">Contains a di-nuclear catalytic Mg(2+) center.</text>
</comment>
<dbReference type="NCBIfam" id="NF045883">
    <property type="entry name" value="PIPSynth"/>
    <property type="match status" value="1"/>
</dbReference>
<dbReference type="PROSITE" id="PS00379">
    <property type="entry name" value="CDP_ALCOHOL_P_TRANSF"/>
    <property type="match status" value="1"/>
</dbReference>
<evidence type="ECO:0000256" key="10">
    <source>
        <dbReference type="ARBA" id="ARBA00022842"/>
    </source>
</evidence>
<dbReference type="Pfam" id="PF01066">
    <property type="entry name" value="CDP-OH_P_transf"/>
    <property type="match status" value="1"/>
</dbReference>
<evidence type="ECO:0000256" key="1">
    <source>
        <dbReference type="ARBA" id="ARBA00004651"/>
    </source>
</evidence>
<keyword evidence="17" id="KW-1208">Phospholipid metabolism</keyword>
<comment type="pathway">
    <text evidence="2 17">Phospholipid metabolism; phosphatidylinositol phosphate biosynthesis.</text>
</comment>
<feature type="binding site" evidence="17">
    <location>
        <position position="72"/>
    </location>
    <ligand>
        <name>a CDP-1,2-diacyl-sn-glycerol</name>
        <dbReference type="ChEBI" id="CHEBI:58332"/>
    </ligand>
</feature>
<dbReference type="EMBL" id="JACHMF010000001">
    <property type="protein sequence ID" value="MBB4698247.1"/>
    <property type="molecule type" value="Genomic_DNA"/>
</dbReference>
<evidence type="ECO:0000256" key="2">
    <source>
        <dbReference type="ARBA" id="ARBA00004805"/>
    </source>
</evidence>
<feature type="active site" description="Proton acceptor" evidence="17">
    <location>
        <position position="93"/>
    </location>
</feature>
<dbReference type="GO" id="GO:0005886">
    <property type="term" value="C:plasma membrane"/>
    <property type="evidence" value="ECO:0007669"/>
    <property type="project" value="UniProtKB-SubCell"/>
</dbReference>
<feature type="region of interest" description="Disordered" evidence="19">
    <location>
        <begin position="205"/>
        <end position="226"/>
    </location>
</feature>
<feature type="binding site" evidence="17">
    <location>
        <position position="68"/>
    </location>
    <ligand>
        <name>Mg(2+)</name>
        <dbReference type="ChEBI" id="CHEBI:18420"/>
        <label>1</label>
    </ligand>
</feature>
<dbReference type="UniPathway" id="UPA00220"/>
<keyword evidence="21" id="KW-1185">Reference proteome</keyword>
<keyword evidence="12 17" id="KW-0472">Membrane</keyword>
<keyword evidence="6 17" id="KW-1003">Cell membrane</keyword>
<evidence type="ECO:0000256" key="15">
    <source>
        <dbReference type="ARBA" id="ARBA00033137"/>
    </source>
</evidence>
<evidence type="ECO:0000256" key="17">
    <source>
        <dbReference type="HAMAP-Rule" id="MF_02241"/>
    </source>
</evidence>
<comment type="caution">
    <text evidence="20">The sequence shown here is derived from an EMBL/GenBank/DDBJ whole genome shotgun (WGS) entry which is preliminary data.</text>
</comment>
<organism evidence="20 21">
    <name type="scientific">Paractinoplanes abujensis</name>
    <dbReference type="NCBI Taxonomy" id="882441"/>
    <lineage>
        <taxon>Bacteria</taxon>
        <taxon>Bacillati</taxon>
        <taxon>Actinomycetota</taxon>
        <taxon>Actinomycetes</taxon>
        <taxon>Micromonosporales</taxon>
        <taxon>Micromonosporaceae</taxon>
        <taxon>Paractinoplanes</taxon>
    </lineage>
</organism>
<comment type="catalytic activity">
    <reaction evidence="16 17">
        <text>a CDP-1,2-diacyl-sn-glycerol + 1D-myo-inositol 3-phosphate = a 1,2-diacyl-sn-glycero-3-phospho-(1D-myo-inositol-3-phosphate) + CMP + H(+)</text>
        <dbReference type="Rhea" id="RHEA:60504"/>
        <dbReference type="ChEBI" id="CHEBI:15378"/>
        <dbReference type="ChEBI" id="CHEBI:58088"/>
        <dbReference type="ChEBI" id="CHEBI:58332"/>
        <dbReference type="ChEBI" id="CHEBI:58401"/>
        <dbReference type="ChEBI" id="CHEBI:60377"/>
    </reaction>
</comment>
<feature type="binding site" evidence="17">
    <location>
        <position position="76"/>
    </location>
    <ligand>
        <name>a CDP-1,2-diacyl-sn-glycerol</name>
        <dbReference type="ChEBI" id="CHEBI:58332"/>
    </ligand>
</feature>
<feature type="binding site" evidence="17">
    <location>
        <begin position="32"/>
        <end position="35"/>
    </location>
    <ligand>
        <name>a CDP-1,2-diacyl-sn-glycerol</name>
        <dbReference type="ChEBI" id="CHEBI:58332"/>
    </ligand>
</feature>
<evidence type="ECO:0000256" key="14">
    <source>
        <dbReference type="ARBA" id="ARBA00024082"/>
    </source>
</evidence>
<evidence type="ECO:0000256" key="16">
    <source>
        <dbReference type="ARBA" id="ARBA00048865"/>
    </source>
</evidence>
<keyword evidence="8 17" id="KW-0812">Transmembrane</keyword>
<dbReference type="GO" id="GO:0016780">
    <property type="term" value="F:phosphotransferase activity, for other substituted phosphate groups"/>
    <property type="evidence" value="ECO:0007669"/>
    <property type="project" value="UniProtKB-UniRule"/>
</dbReference>
<feature type="binding site" evidence="17">
    <location>
        <position position="82"/>
    </location>
    <ligand>
        <name>a CDP-1,2-diacyl-sn-glycerol</name>
        <dbReference type="ChEBI" id="CHEBI:58332"/>
    </ligand>
</feature>
<evidence type="ECO:0000256" key="3">
    <source>
        <dbReference type="ARBA" id="ARBA00005189"/>
    </source>
</evidence>
<evidence type="ECO:0000256" key="8">
    <source>
        <dbReference type="ARBA" id="ARBA00022692"/>
    </source>
</evidence>
<comment type="function">
    <text evidence="17">Catalyzes the conjugation of the 1'-hydroxyl group of D-myo-inositol-3-phosphate (also named L-myo-inositol-1-phosphate) with a lipid tail of cytidine diphosphate diacylglycerol (CDP-DAG), forming phosphatidylinositol phosphate (PIP) and CMP. PIP is a precursor of phosphatidylinositol (PI) which is an essential lipid required for cell wall formation.</text>
</comment>
<evidence type="ECO:0000256" key="11">
    <source>
        <dbReference type="ARBA" id="ARBA00022989"/>
    </source>
</evidence>
<dbReference type="AlphaFoldDB" id="A0A7W7D0Y3"/>
<keyword evidence="9 17" id="KW-0479">Metal-binding</keyword>
<comment type="pathway">
    <text evidence="3">Lipid metabolism.</text>
</comment>
<keyword evidence="17" id="KW-0444">Lipid biosynthesis</keyword>
<comment type="catalytic activity">
    <reaction evidence="13 17">
        <text>1,2-di-(9Z-octadecenoyl)-sn-glycero-3-cytidine-5'-diphosphate + 1D-myo-inositol 3-phosphate = 1,2-di-(9Z-octadecenoyl)-sn-glycero-3-phospho-(1D-myo-inositol-3-phosphate) + CMP + H(+)</text>
        <dbReference type="Rhea" id="RHEA:61216"/>
        <dbReference type="ChEBI" id="CHEBI:15378"/>
        <dbReference type="ChEBI" id="CHEBI:58401"/>
        <dbReference type="ChEBI" id="CHEBI:60377"/>
        <dbReference type="ChEBI" id="CHEBI:85356"/>
        <dbReference type="ChEBI" id="CHEBI:144472"/>
    </reaction>
</comment>
<feature type="transmembrane region" description="Helical" evidence="17">
    <location>
        <begin position="23"/>
        <end position="44"/>
    </location>
</feature>
<evidence type="ECO:0000313" key="20">
    <source>
        <dbReference type="EMBL" id="MBB4698247.1"/>
    </source>
</evidence>
<evidence type="ECO:0000256" key="12">
    <source>
        <dbReference type="ARBA" id="ARBA00023136"/>
    </source>
</evidence>
<comment type="caution">
    <text evidence="17">Lacks conserved residue(s) required for the propagation of feature annotation.</text>
</comment>
<dbReference type="RefSeq" id="WP_184956277.1">
    <property type="nucleotide sequence ID" value="NZ_BOMC01000024.1"/>
</dbReference>
<evidence type="ECO:0000256" key="13">
    <source>
        <dbReference type="ARBA" id="ARBA00023935"/>
    </source>
</evidence>
<dbReference type="HAMAP" id="MF_02241">
    <property type="entry name" value="PIP_synthase"/>
    <property type="match status" value="1"/>
</dbReference>
<dbReference type="EC" id="2.7.8.-" evidence="17"/>
<dbReference type="GO" id="GO:0000287">
    <property type="term" value="F:magnesium ion binding"/>
    <property type="evidence" value="ECO:0007669"/>
    <property type="project" value="UniProtKB-UniRule"/>
</dbReference>
<dbReference type="InterPro" id="IPR044268">
    <property type="entry name" value="PIP_synthase_PgsA1"/>
</dbReference>
<feature type="binding site" evidence="17">
    <location>
        <position position="68"/>
    </location>
    <ligand>
        <name>Mg(2+)</name>
        <dbReference type="ChEBI" id="CHEBI:18420"/>
        <label>2</label>
    </ligand>
</feature>
<sequence length="226" mass="23365">MAKIVQVTARAVVSYGVNPTARFLLRIGISPNAVTIAGTVGVLIGSYFGAMGHLVFATLFVTACALTDVLDGTMARMRGGSSKYGALLDSSMDRIADAAVFGAVVYYLHTEGNPYGGMVAALVSLAAGQVVSYVKARAQSLGLNADVGIAERLERLLIVGAGGLLSGFGLDWGLSAALWVLAALSMITVCQRLIHAFRTEPAPTPAERATVPIDPTAPLTAKDDPA</sequence>
<evidence type="ECO:0000256" key="18">
    <source>
        <dbReference type="RuleBase" id="RU003750"/>
    </source>
</evidence>
<gene>
    <name evidence="20" type="ORF">BKA14_008395</name>
</gene>